<dbReference type="Pfam" id="PF00205">
    <property type="entry name" value="TPP_enzyme_M"/>
    <property type="match status" value="1"/>
</dbReference>
<feature type="domain" description="Thiamine pyrophosphate enzyme central" evidence="4">
    <location>
        <begin position="193"/>
        <end position="327"/>
    </location>
</feature>
<keyword evidence="8" id="KW-1185">Reference proteome</keyword>
<proteinExistence type="inferred from homology"/>
<dbReference type="InterPro" id="IPR045229">
    <property type="entry name" value="TPP_enz"/>
</dbReference>
<dbReference type="CDD" id="cd07035">
    <property type="entry name" value="TPP_PYR_POX_like"/>
    <property type="match status" value="1"/>
</dbReference>
<dbReference type="InterPro" id="IPR011766">
    <property type="entry name" value="TPP_enzyme_TPP-bd"/>
</dbReference>
<feature type="domain" description="Thiamine pyrophosphate enzyme TPP-binding" evidence="5">
    <location>
        <begin position="388"/>
        <end position="534"/>
    </location>
</feature>
<dbReference type="CDD" id="cd00568">
    <property type="entry name" value="TPP_enzymes"/>
    <property type="match status" value="1"/>
</dbReference>
<dbReference type="GO" id="GO:0030976">
    <property type="term" value="F:thiamine pyrophosphate binding"/>
    <property type="evidence" value="ECO:0007669"/>
    <property type="project" value="InterPro"/>
</dbReference>
<dbReference type="InterPro" id="IPR012001">
    <property type="entry name" value="Thiamin_PyroP_enz_TPP-bd_dom"/>
</dbReference>
<dbReference type="GO" id="GO:0009099">
    <property type="term" value="P:L-valine biosynthetic process"/>
    <property type="evidence" value="ECO:0007669"/>
    <property type="project" value="TreeGrafter"/>
</dbReference>
<evidence type="ECO:0000256" key="2">
    <source>
        <dbReference type="ARBA" id="ARBA00023052"/>
    </source>
</evidence>
<evidence type="ECO:0000259" key="4">
    <source>
        <dbReference type="Pfam" id="PF00205"/>
    </source>
</evidence>
<organism evidence="7 8">
    <name type="scientific">Pseudaminobacter soli</name>
    <name type="common">ex Li et al. 2025</name>
    <dbReference type="NCBI Taxonomy" id="1295366"/>
    <lineage>
        <taxon>Bacteria</taxon>
        <taxon>Pseudomonadati</taxon>
        <taxon>Pseudomonadota</taxon>
        <taxon>Alphaproteobacteria</taxon>
        <taxon>Hyphomicrobiales</taxon>
        <taxon>Phyllobacteriaceae</taxon>
        <taxon>Pseudaminobacter</taxon>
    </lineage>
</organism>
<dbReference type="Gene3D" id="3.40.50.970">
    <property type="match status" value="2"/>
</dbReference>
<dbReference type="Proteomes" id="UP000240653">
    <property type="component" value="Unassembled WGS sequence"/>
</dbReference>
<dbReference type="InterPro" id="IPR029061">
    <property type="entry name" value="THDP-binding"/>
</dbReference>
<dbReference type="EMBL" id="PXYL01000027">
    <property type="protein sequence ID" value="PSJ54235.1"/>
    <property type="molecule type" value="Genomic_DNA"/>
</dbReference>
<protein>
    <recommendedName>
        <fullName evidence="9">Acetolactate synthase</fullName>
    </recommendedName>
</protein>
<dbReference type="SUPFAM" id="SSF52467">
    <property type="entry name" value="DHS-like NAD/FAD-binding domain"/>
    <property type="match status" value="1"/>
</dbReference>
<comment type="caution">
    <text evidence="7">The sequence shown here is derived from an EMBL/GenBank/DDBJ whole genome shotgun (WGS) entry which is preliminary data.</text>
</comment>
<evidence type="ECO:0000256" key="1">
    <source>
        <dbReference type="ARBA" id="ARBA00007812"/>
    </source>
</evidence>
<evidence type="ECO:0000313" key="8">
    <source>
        <dbReference type="Proteomes" id="UP000240653"/>
    </source>
</evidence>
<dbReference type="Pfam" id="PF02776">
    <property type="entry name" value="TPP_enzyme_N"/>
    <property type="match status" value="1"/>
</dbReference>
<sequence length="556" mass="59946">MEVAMKVLEAISAAIAAEGIDRIFAVMGDANQDIIVELCEKHGLKYVHAHHETAAIGMADGYSRFTGKIGLAATTQGPGYTNATTSLVLARLHRSPVLMLAGHASLRDPYNPQGMVDQDAMAKLTAGATVKIDHANNVDYCLGEAFRQLKARKGPFVFNLPQDVQHNVLPDPNWTYRPMYKAKVLQPPRPEDVAEAAKIVAGAKKPTILCGLGAAQSKAEPEVQKLAEYLGAPVATTLYAAGFCSQYPLYLGISGGLGSDFTVDTLAESDVMIVVGASLNEWTTHFGKILENGKKIIQIDDREDAFGWFARVAVGLEADAKIAVAALLERLKEGGKPARQPDAETVQKFKQRKAPGISYDDGKTVDPRRVASYLEDKLPKRDRILVFDGGHAAMVTCQTMSSPSADNWALGLDFGAIGQGLSIALGACFARPGKRVTHLTADASFMMNVSDFHTAVSHDLPLTVIVFNDNAVGQERHDLVHKGFPTKYADVAQPDFEKLAVGFGAKGFRVDKPDDFGEIDKALAVTDGPVIVNVRINGDVELPVSWEIAQHLEMTE</sequence>
<evidence type="ECO:0000313" key="7">
    <source>
        <dbReference type="EMBL" id="PSJ54235.1"/>
    </source>
</evidence>
<comment type="similarity">
    <text evidence="1 3">Belongs to the TPP enzyme family.</text>
</comment>
<evidence type="ECO:0008006" key="9">
    <source>
        <dbReference type="Google" id="ProtNLM"/>
    </source>
</evidence>
<dbReference type="GO" id="GO:0050660">
    <property type="term" value="F:flavin adenine dinucleotide binding"/>
    <property type="evidence" value="ECO:0007669"/>
    <property type="project" value="TreeGrafter"/>
</dbReference>
<dbReference type="Pfam" id="PF02775">
    <property type="entry name" value="TPP_enzyme_C"/>
    <property type="match status" value="1"/>
</dbReference>
<dbReference type="InterPro" id="IPR012000">
    <property type="entry name" value="Thiamin_PyroP_enz_cen_dom"/>
</dbReference>
<evidence type="ECO:0000259" key="5">
    <source>
        <dbReference type="Pfam" id="PF02775"/>
    </source>
</evidence>
<dbReference type="InterPro" id="IPR029035">
    <property type="entry name" value="DHS-like_NAD/FAD-binding_dom"/>
</dbReference>
<keyword evidence="2 3" id="KW-0786">Thiamine pyrophosphate</keyword>
<dbReference type="GO" id="GO:0009097">
    <property type="term" value="P:isoleucine biosynthetic process"/>
    <property type="evidence" value="ECO:0007669"/>
    <property type="project" value="TreeGrafter"/>
</dbReference>
<evidence type="ECO:0000256" key="3">
    <source>
        <dbReference type="RuleBase" id="RU362132"/>
    </source>
</evidence>
<dbReference type="GO" id="GO:0000287">
    <property type="term" value="F:magnesium ion binding"/>
    <property type="evidence" value="ECO:0007669"/>
    <property type="project" value="InterPro"/>
</dbReference>
<gene>
    <name evidence="7" type="ORF">C7I85_27470</name>
</gene>
<reference evidence="7 8" key="1">
    <citation type="submission" date="2018-03" db="EMBL/GenBank/DDBJ databases">
        <title>The draft genome of Mesorhizobium soli JCM 19897.</title>
        <authorList>
            <person name="Li L."/>
            <person name="Liu L."/>
            <person name="Liang L."/>
            <person name="Wang T."/>
            <person name="Zhang X."/>
        </authorList>
    </citation>
    <scope>NUCLEOTIDE SEQUENCE [LARGE SCALE GENOMIC DNA]</scope>
    <source>
        <strain evidence="7 8">JCM 19897</strain>
    </source>
</reference>
<dbReference type="PANTHER" id="PTHR18968">
    <property type="entry name" value="THIAMINE PYROPHOSPHATE ENZYMES"/>
    <property type="match status" value="1"/>
</dbReference>
<dbReference type="OrthoDB" id="4494979at2"/>
<accession>A0A2P7RVI4</accession>
<dbReference type="SUPFAM" id="SSF52518">
    <property type="entry name" value="Thiamin diphosphate-binding fold (THDP-binding)"/>
    <property type="match status" value="2"/>
</dbReference>
<name>A0A2P7RVI4_9HYPH</name>
<feature type="domain" description="Thiamine pyrophosphate enzyme N-terminal TPP-binding" evidence="6">
    <location>
        <begin position="5"/>
        <end position="118"/>
    </location>
</feature>
<evidence type="ECO:0000259" key="6">
    <source>
        <dbReference type="Pfam" id="PF02776"/>
    </source>
</evidence>
<dbReference type="Gene3D" id="3.40.50.1220">
    <property type="entry name" value="TPP-binding domain"/>
    <property type="match status" value="1"/>
</dbReference>
<dbReference type="GO" id="GO:0003984">
    <property type="term" value="F:acetolactate synthase activity"/>
    <property type="evidence" value="ECO:0007669"/>
    <property type="project" value="TreeGrafter"/>
</dbReference>
<dbReference type="AlphaFoldDB" id="A0A2P7RVI4"/>
<dbReference type="GO" id="GO:0005948">
    <property type="term" value="C:acetolactate synthase complex"/>
    <property type="evidence" value="ECO:0007669"/>
    <property type="project" value="TreeGrafter"/>
</dbReference>
<dbReference type="PANTHER" id="PTHR18968:SF13">
    <property type="entry name" value="ACETOLACTATE SYNTHASE CATALYTIC SUBUNIT, MITOCHONDRIAL"/>
    <property type="match status" value="1"/>
</dbReference>